<dbReference type="Pfam" id="PF12681">
    <property type="entry name" value="Glyoxalase_2"/>
    <property type="match status" value="1"/>
</dbReference>
<organism evidence="2 3">
    <name type="scientific">Mesonia profundi</name>
    <dbReference type="NCBI Taxonomy" id="3070998"/>
    <lineage>
        <taxon>Bacteria</taxon>
        <taxon>Pseudomonadati</taxon>
        <taxon>Bacteroidota</taxon>
        <taxon>Flavobacteriia</taxon>
        <taxon>Flavobacteriales</taxon>
        <taxon>Flavobacteriaceae</taxon>
        <taxon>Mesonia</taxon>
    </lineage>
</organism>
<feature type="domain" description="VOC" evidence="1">
    <location>
        <begin position="4"/>
        <end position="123"/>
    </location>
</feature>
<dbReference type="Gene3D" id="3.30.720.120">
    <property type="match status" value="1"/>
</dbReference>
<evidence type="ECO:0000313" key="2">
    <source>
        <dbReference type="EMBL" id="MDQ7918485.1"/>
    </source>
</evidence>
<protein>
    <submittedName>
        <fullName evidence="2">VOC family protein</fullName>
    </submittedName>
</protein>
<dbReference type="RefSeq" id="WP_308865479.1">
    <property type="nucleotide sequence ID" value="NZ_JAVHUL010000047.1"/>
</dbReference>
<dbReference type="Gene3D" id="3.30.720.110">
    <property type="match status" value="1"/>
</dbReference>
<gene>
    <name evidence="2" type="ORF">RBU60_12980</name>
</gene>
<evidence type="ECO:0000313" key="3">
    <source>
        <dbReference type="Proteomes" id="UP001230915"/>
    </source>
</evidence>
<dbReference type="Proteomes" id="UP001230915">
    <property type="component" value="Unassembled WGS sequence"/>
</dbReference>
<dbReference type="SUPFAM" id="SSF54593">
    <property type="entry name" value="Glyoxalase/Bleomycin resistance protein/Dihydroxybiphenyl dioxygenase"/>
    <property type="match status" value="1"/>
</dbReference>
<dbReference type="InterPro" id="IPR029068">
    <property type="entry name" value="Glyas_Bleomycin-R_OHBP_Dase"/>
</dbReference>
<name>A0ABU1A443_9FLAO</name>
<sequence>MQSIIRMMTNICSDNLQKSKEFYTRLFDLNVDFDSEWYVHLSSQDSKFELGIIDRSHDVVPKEFQQHPQGFYITFVVDNVDHLFTSIKENEIEVISEPKNTSYGQRRCLLKDPDGTLIDISSPIEGFKI</sequence>
<dbReference type="InterPro" id="IPR025870">
    <property type="entry name" value="Glyoxalase-like_dom"/>
</dbReference>
<reference evidence="2 3" key="1">
    <citation type="submission" date="2023-08" db="EMBL/GenBank/DDBJ databases">
        <title>Mesonia sp. MT50, isolated from deep-sea sediment of the Mariana Trench.</title>
        <authorList>
            <person name="Fu H."/>
        </authorList>
    </citation>
    <scope>NUCLEOTIDE SEQUENCE [LARGE SCALE GENOMIC DNA]</scope>
    <source>
        <strain evidence="2 3">MT50</strain>
    </source>
</reference>
<evidence type="ECO:0000259" key="1">
    <source>
        <dbReference type="PROSITE" id="PS51819"/>
    </source>
</evidence>
<dbReference type="PROSITE" id="PS51819">
    <property type="entry name" value="VOC"/>
    <property type="match status" value="1"/>
</dbReference>
<dbReference type="InterPro" id="IPR037523">
    <property type="entry name" value="VOC_core"/>
</dbReference>
<dbReference type="EMBL" id="JAVHUL010000047">
    <property type="protein sequence ID" value="MDQ7918485.1"/>
    <property type="molecule type" value="Genomic_DNA"/>
</dbReference>
<comment type="caution">
    <text evidence="2">The sequence shown here is derived from an EMBL/GenBank/DDBJ whole genome shotgun (WGS) entry which is preliminary data.</text>
</comment>
<keyword evidence="3" id="KW-1185">Reference proteome</keyword>
<accession>A0ABU1A443</accession>
<proteinExistence type="predicted"/>